<dbReference type="KEGG" id="pbas:SMSP2_02941"/>
<dbReference type="OrthoDB" id="9795554at2"/>
<dbReference type="InterPro" id="IPR036514">
    <property type="entry name" value="SGNH_hydro_sf"/>
</dbReference>
<evidence type="ECO:0000313" key="6">
    <source>
        <dbReference type="Proteomes" id="UP000188181"/>
    </source>
</evidence>
<evidence type="ECO:0000256" key="3">
    <source>
        <dbReference type="SAM" id="SignalP"/>
    </source>
</evidence>
<accession>A0A1Q2MIN6</accession>
<evidence type="ECO:0000256" key="2">
    <source>
        <dbReference type="SAM" id="MobiDB-lite"/>
    </source>
</evidence>
<dbReference type="AlphaFoldDB" id="A0A1Q2MIN6"/>
<protein>
    <recommendedName>
        <fullName evidence="4">Sialate O-acetylesterase domain-containing protein</fullName>
    </recommendedName>
</protein>
<dbReference type="RefSeq" id="WP_146684731.1">
    <property type="nucleotide sequence ID" value="NZ_CP019646.1"/>
</dbReference>
<dbReference type="SUPFAM" id="SSF52266">
    <property type="entry name" value="SGNH hydrolase"/>
    <property type="match status" value="1"/>
</dbReference>
<name>A0A1Q2MIN6_9BACT</name>
<feature type="region of interest" description="Disordered" evidence="2">
    <location>
        <begin position="249"/>
        <end position="270"/>
    </location>
</feature>
<dbReference type="InterPro" id="IPR005181">
    <property type="entry name" value="SASA"/>
</dbReference>
<evidence type="ECO:0000259" key="4">
    <source>
        <dbReference type="Pfam" id="PF03629"/>
    </source>
</evidence>
<dbReference type="Pfam" id="PF03629">
    <property type="entry name" value="SASA"/>
    <property type="match status" value="1"/>
</dbReference>
<evidence type="ECO:0000313" key="5">
    <source>
        <dbReference type="EMBL" id="AQQ72551.1"/>
    </source>
</evidence>
<feature type="chain" id="PRO_5013202005" description="Sialate O-acetylesterase domain-containing protein" evidence="3">
    <location>
        <begin position="20"/>
        <end position="512"/>
    </location>
</feature>
<organism evidence="5 6">
    <name type="scientific">Limihaloglobus sulfuriphilus</name>
    <dbReference type="NCBI Taxonomy" id="1851148"/>
    <lineage>
        <taxon>Bacteria</taxon>
        <taxon>Pseudomonadati</taxon>
        <taxon>Planctomycetota</taxon>
        <taxon>Phycisphaerae</taxon>
        <taxon>Sedimentisphaerales</taxon>
        <taxon>Sedimentisphaeraceae</taxon>
        <taxon>Limihaloglobus</taxon>
    </lineage>
</organism>
<feature type="domain" description="Sialate O-acetylesterase" evidence="4">
    <location>
        <begin position="276"/>
        <end position="393"/>
    </location>
</feature>
<keyword evidence="6" id="KW-1185">Reference proteome</keyword>
<dbReference type="InterPro" id="IPR039329">
    <property type="entry name" value="SIAE"/>
</dbReference>
<dbReference type="Gene3D" id="3.40.50.1110">
    <property type="entry name" value="SGNH hydrolase"/>
    <property type="match status" value="1"/>
</dbReference>
<dbReference type="GO" id="GO:0001681">
    <property type="term" value="F:sialate O-acetylesterase activity"/>
    <property type="evidence" value="ECO:0007669"/>
    <property type="project" value="InterPro"/>
</dbReference>
<dbReference type="STRING" id="1851148.SMSP2_02941"/>
<dbReference type="PANTHER" id="PTHR22901:SF0">
    <property type="entry name" value="SIALATE O-ACETYLESTERASE"/>
    <property type="match status" value="1"/>
</dbReference>
<keyword evidence="3" id="KW-0732">Signal</keyword>
<keyword evidence="1" id="KW-0378">Hydrolase</keyword>
<dbReference type="Proteomes" id="UP000188181">
    <property type="component" value="Chromosome"/>
</dbReference>
<dbReference type="EMBL" id="CP019646">
    <property type="protein sequence ID" value="AQQ72551.1"/>
    <property type="molecule type" value="Genomic_DNA"/>
</dbReference>
<sequence length="512" mass="57864" precursor="true">MKRFTFVFTLLIFASLAAAEIRLPAIFGDNMVLQRQDKVAVWGWANPGEKVKVSPSWGWFGFYSQKTSADENGRWKVYIKTGKAKGPQKLTIKGEQNTVELSNILLGEVWLCSGQSNMAWTLGAFENTEQDIAAADFPQMRLFTVQREISRQPLDDCSGKWEPCSPKTAAAFSAVAYYFGRTLHNELDVPVGLINSSWGGTVAEAWTSRDALAEGGFESIFDRQREHEENFEKTYEQYLKNLENWRAQAEKAKEEGKPEPPKPGEPKDFHANSPSALYNAMINPLVPFTFKGTIWYQGESNRTRAFEYKSLFPTLIQNWRNVFDYKKMPFYFVQLASYRYGSGDQPLYLAELREAQLLTLKGVPNTGMAVTTDISDIKNIHPHQKEQVGKRLALWALAKDYGKRVQYSGPIYDEMEVENGRIRIHFRHTADGLAAKDGPLEWFEIAGLDGEFVEANAVIDDDTVIVSSPDVPEPAHVRFGYHELAEPNLFNSAGLPASPFRTDSLPWLTEPK</sequence>
<feature type="signal peptide" evidence="3">
    <location>
        <begin position="1"/>
        <end position="19"/>
    </location>
</feature>
<dbReference type="GO" id="GO:0005975">
    <property type="term" value="P:carbohydrate metabolic process"/>
    <property type="evidence" value="ECO:0007669"/>
    <property type="project" value="TreeGrafter"/>
</dbReference>
<gene>
    <name evidence="5" type="ORF">SMSP2_02941</name>
</gene>
<dbReference type="PANTHER" id="PTHR22901">
    <property type="entry name" value="SIALATE O-ACETYLESTERASE"/>
    <property type="match status" value="1"/>
</dbReference>
<reference evidence="6" key="1">
    <citation type="submission" date="2017-02" db="EMBL/GenBank/DDBJ databases">
        <title>Comparative genomics and description of representatives of a novel lineage of planctomycetes thriving in anoxic sediments.</title>
        <authorList>
            <person name="Spring S."/>
            <person name="Bunk B."/>
            <person name="Sproer C."/>
        </authorList>
    </citation>
    <scope>NUCLEOTIDE SEQUENCE [LARGE SCALE GENOMIC DNA]</scope>
    <source>
        <strain evidence="6">SM-Chi-D1</strain>
    </source>
</reference>
<evidence type="ECO:0000256" key="1">
    <source>
        <dbReference type="ARBA" id="ARBA00022801"/>
    </source>
</evidence>
<proteinExistence type="predicted"/>